<feature type="region of interest" description="Disordered" evidence="1">
    <location>
        <begin position="621"/>
        <end position="661"/>
    </location>
</feature>
<protein>
    <submittedName>
        <fullName evidence="2">Similar to AHNAK nucleoprotein isoform 1</fullName>
    </submittedName>
</protein>
<evidence type="ECO:0000256" key="1">
    <source>
        <dbReference type="SAM" id="MobiDB-lite"/>
    </source>
</evidence>
<feature type="compositionally biased region" description="Basic residues" evidence="1">
    <location>
        <begin position="225"/>
        <end position="244"/>
    </location>
</feature>
<feature type="compositionally biased region" description="Polar residues" evidence="1">
    <location>
        <begin position="786"/>
        <end position="800"/>
    </location>
</feature>
<feature type="region of interest" description="Disordered" evidence="1">
    <location>
        <begin position="705"/>
        <end position="867"/>
    </location>
</feature>
<proteinExistence type="predicted"/>
<organism evidence="2 3">
    <name type="scientific">Ectocarpus siliculosus</name>
    <name type="common">Brown alga</name>
    <name type="synonym">Conferva siliculosa</name>
    <dbReference type="NCBI Taxonomy" id="2880"/>
    <lineage>
        <taxon>Eukaryota</taxon>
        <taxon>Sar</taxon>
        <taxon>Stramenopiles</taxon>
        <taxon>Ochrophyta</taxon>
        <taxon>PX clade</taxon>
        <taxon>Phaeophyceae</taxon>
        <taxon>Ectocarpales</taxon>
        <taxon>Ectocarpaceae</taxon>
        <taxon>Ectocarpus</taxon>
    </lineage>
</organism>
<feature type="compositionally biased region" description="Basic residues" evidence="1">
    <location>
        <begin position="323"/>
        <end position="332"/>
    </location>
</feature>
<feature type="compositionally biased region" description="Polar residues" evidence="1">
    <location>
        <begin position="1346"/>
        <end position="1356"/>
    </location>
</feature>
<feature type="compositionally biased region" description="Basic and acidic residues" evidence="1">
    <location>
        <begin position="396"/>
        <end position="406"/>
    </location>
</feature>
<feature type="region of interest" description="Disordered" evidence="1">
    <location>
        <begin position="1264"/>
        <end position="1292"/>
    </location>
</feature>
<evidence type="ECO:0000313" key="3">
    <source>
        <dbReference type="Proteomes" id="UP000002630"/>
    </source>
</evidence>
<feature type="compositionally biased region" description="Polar residues" evidence="1">
    <location>
        <begin position="1383"/>
        <end position="1397"/>
    </location>
</feature>
<feature type="region of interest" description="Disordered" evidence="1">
    <location>
        <begin position="1314"/>
        <end position="1446"/>
    </location>
</feature>
<feature type="region of interest" description="Disordered" evidence="1">
    <location>
        <begin position="906"/>
        <end position="937"/>
    </location>
</feature>
<dbReference type="InParanoid" id="D8LGV2"/>
<feature type="region of interest" description="Disordered" evidence="1">
    <location>
        <begin position="350"/>
        <end position="414"/>
    </location>
</feature>
<sequence>MSAPETGDASVPDTAGGGGGVVPPPDTAADSAEPPVDGGVPITASSSGVPADVESNDLGSTPDASSSATGTAPASVSGLPADDAGVPPADVVVPTADNEISASVGGADGSSAASAAAAAAADSVVLGGPPPAAEVPFSGDTPPLSVAIPEKGVAEGGGGGGGGDASIATAAGLDLGDAAAAVSGAVNDAVGAGQSNGQPDDAERQTPLVDAGLAATSDAPSSASKKGKKSKFGLRKPSFLKRTKSSTSEVPASDASGGVLSSAGDTPLSSASLETPSGYVHASTPSSSAQSVVGDPTTEEGTSTGASAEAKKPKRGLFGGLSLKKKSSSKGKGKLEVPEVALPDVLAVADTGGSLPQAPESVAEPISAVDVSVPDGGSASLPESSGDLSVPGTKEAPTDGDVRAPRGDVGVPLPEASCELSVPGTTEASIGGDLPVPFGDVSVPEMSASLPEESGDVAVPDLVVPGSTEGPSGVDVPVPSGDMGVSVPEASGDLSVPGTSEASIGGGVPMPSGDVSVAPDVSVSLTEGSGDLSVPGTAEASIGGDVPVPSGDMSASLPEASEDLMVTGTAEVSVGGEVPVPSGDVSAPDMNASMPEGSGDLAVPSTTETFIGVDMRVPSDDASVVPDSGASVPKASGDLSVPGTAEASIGGDLPVPSSDVSVLDTSASLPEASGDLAVPGTAEASIGRDVAGGDFSVVPDISASLPEASGDLSVPGTKEASIGRDLPVPSSDISASLPEASGELSVPDTKEPSIGGDVPVPSGDLPVPDMSASPPEDSGDFVVPGTTASLTGVSGTTANEPGTDYATVSGVRPSASPKASGDLPVPDLTDSSPPPGISGDVAAPDADLSVPQTSDDAQPSAADVADRSVSVVGEVSELDDGAPLAGDEAAAAAAATGAAATAGLFEPENVEKLGPTSAVVETSGDPALSGDDVPPVSAVVPAEPSATSIAMGDIPTAVGGEVAVESPSAAAAIEEKKEEGLEKGGPPEGSAAEEGAADAVNQPVEEPTVLPLVDGLPEDGAEEAEVAGVTTADGTPASAAAVDIVESAEAVDKVAVGGAADNVADNMAAADQAVVTRGGAVTVGALANEEFSMAAGKAGLEGDDGSLASSRAAAAAAAAADGSEGGVSRPALSVDDPRSTAAAAAVVVVADGDSPLPLTGACGEGATAPEAFSGRSSGSTDELLMPAASLDEEGAGGGVNDPVPTDGDFAVPPGAAGKERQPLAVEEQSAVAAVLEVTHSSPVDDWTSADNAAASVAVEVTRTARTTVDGGGGDSTPEVSVERNGGDGAEESAAAAAAAAAVASERLGNGTGEACVELDKSSSPVASPPQGIDGADERGDDMATGTGMQEGTQESGQGAAERDSASPGLPTGYATGGHPTEESMPSPSANQVPSTPQVRADVIGGGIGGRAPAVPPPSAGGTVREPVRRTGTAVPPNSAREAAAGAGEKDWLDELIEMISDKCLTCAVDDAS</sequence>
<evidence type="ECO:0000313" key="2">
    <source>
        <dbReference type="EMBL" id="CBN75805.1"/>
    </source>
</evidence>
<feature type="region of interest" description="Disordered" evidence="1">
    <location>
        <begin position="1"/>
        <end position="168"/>
    </location>
</feature>
<feature type="compositionally biased region" description="Basic and acidic residues" evidence="1">
    <location>
        <begin position="973"/>
        <end position="982"/>
    </location>
</feature>
<feature type="compositionally biased region" description="Gly residues" evidence="1">
    <location>
        <begin position="154"/>
        <end position="164"/>
    </location>
</feature>
<feature type="region of interest" description="Disordered" evidence="1">
    <location>
        <begin position="965"/>
        <end position="1004"/>
    </location>
</feature>
<dbReference type="EMBL" id="FN649760">
    <property type="protein sequence ID" value="CBN75805.1"/>
    <property type="molecule type" value="Genomic_DNA"/>
</dbReference>
<name>D8LGV2_ECTSI</name>
<gene>
    <name evidence="2" type="ORF">Esi_0181_0042</name>
</gene>
<feature type="compositionally biased region" description="Low complexity" evidence="1">
    <location>
        <begin position="59"/>
        <end position="125"/>
    </location>
</feature>
<feature type="compositionally biased region" description="Polar residues" evidence="1">
    <location>
        <begin position="263"/>
        <end position="275"/>
    </location>
</feature>
<reference evidence="2 3" key="1">
    <citation type="journal article" date="2010" name="Nature">
        <title>The Ectocarpus genome and the independent evolution of multicellularity in brown algae.</title>
        <authorList>
            <person name="Cock J.M."/>
            <person name="Sterck L."/>
            <person name="Rouze P."/>
            <person name="Scornet D."/>
            <person name="Allen A.E."/>
            <person name="Amoutzias G."/>
            <person name="Anthouard V."/>
            <person name="Artiguenave F."/>
            <person name="Aury J.M."/>
            <person name="Badger J.H."/>
            <person name="Beszteri B."/>
            <person name="Billiau K."/>
            <person name="Bonnet E."/>
            <person name="Bothwell J.H."/>
            <person name="Bowler C."/>
            <person name="Boyen C."/>
            <person name="Brownlee C."/>
            <person name="Carrano C.J."/>
            <person name="Charrier B."/>
            <person name="Cho G.Y."/>
            <person name="Coelho S.M."/>
            <person name="Collen J."/>
            <person name="Corre E."/>
            <person name="Da Silva C."/>
            <person name="Delage L."/>
            <person name="Delaroque N."/>
            <person name="Dittami S.M."/>
            <person name="Doulbeau S."/>
            <person name="Elias M."/>
            <person name="Farnham G."/>
            <person name="Gachon C.M."/>
            <person name="Gschloessl B."/>
            <person name="Heesch S."/>
            <person name="Jabbari K."/>
            <person name="Jubin C."/>
            <person name="Kawai H."/>
            <person name="Kimura K."/>
            <person name="Kloareg B."/>
            <person name="Kupper F.C."/>
            <person name="Lang D."/>
            <person name="Le Bail A."/>
            <person name="Leblanc C."/>
            <person name="Lerouge P."/>
            <person name="Lohr M."/>
            <person name="Lopez P.J."/>
            <person name="Martens C."/>
            <person name="Maumus F."/>
            <person name="Michel G."/>
            <person name="Miranda-Saavedra D."/>
            <person name="Morales J."/>
            <person name="Moreau H."/>
            <person name="Motomura T."/>
            <person name="Nagasato C."/>
            <person name="Napoli C.A."/>
            <person name="Nelson D.R."/>
            <person name="Nyvall-Collen P."/>
            <person name="Peters A.F."/>
            <person name="Pommier C."/>
            <person name="Potin P."/>
            <person name="Poulain J."/>
            <person name="Quesneville H."/>
            <person name="Read B."/>
            <person name="Rensing S.A."/>
            <person name="Ritter A."/>
            <person name="Rousvoal S."/>
            <person name="Samanta M."/>
            <person name="Samson G."/>
            <person name="Schroeder D.C."/>
            <person name="Segurens B."/>
            <person name="Strittmatter M."/>
            <person name="Tonon T."/>
            <person name="Tregear J.W."/>
            <person name="Valentin K."/>
            <person name="von Dassow P."/>
            <person name="Yamagishi T."/>
            <person name="Van de Peer Y."/>
            <person name="Wincker P."/>
        </authorList>
    </citation>
    <scope>NUCLEOTIDE SEQUENCE [LARGE SCALE GENOMIC DNA]</scope>
    <source>
        <strain evidence="3">Ec32 / CCAP1310/4</strain>
    </source>
</reference>
<dbReference type="OrthoDB" id="8058206at2759"/>
<dbReference type="Proteomes" id="UP000002630">
    <property type="component" value="Unassembled WGS sequence"/>
</dbReference>
<feature type="region of interest" description="Disordered" evidence="1">
    <location>
        <begin position="189"/>
        <end position="337"/>
    </location>
</feature>
<dbReference type="STRING" id="2880.D8LGV2"/>
<accession>D8LGV2</accession>
<keyword evidence="3" id="KW-1185">Reference proteome</keyword>